<keyword evidence="4 7" id="KW-0812">Transmembrane</keyword>
<dbReference type="Pfam" id="PF04239">
    <property type="entry name" value="DUF421"/>
    <property type="match status" value="1"/>
</dbReference>
<dbReference type="STRING" id="1313296.SAMN05661091_5372"/>
<keyword evidence="5 7" id="KW-1133">Transmembrane helix</keyword>
<evidence type="ECO:0000256" key="1">
    <source>
        <dbReference type="ARBA" id="ARBA00004651"/>
    </source>
</evidence>
<evidence type="ECO:0000259" key="9">
    <source>
        <dbReference type="Pfam" id="PF20730"/>
    </source>
</evidence>
<feature type="transmembrane region" description="Helical" evidence="7">
    <location>
        <begin position="6"/>
        <end position="26"/>
    </location>
</feature>
<proteinExistence type="inferred from homology"/>
<evidence type="ECO:0000256" key="2">
    <source>
        <dbReference type="ARBA" id="ARBA00006448"/>
    </source>
</evidence>
<feature type="transmembrane region" description="Helical" evidence="7">
    <location>
        <begin position="61"/>
        <end position="81"/>
    </location>
</feature>
<dbReference type="EMBL" id="LT840184">
    <property type="protein sequence ID" value="SMF91199.1"/>
    <property type="molecule type" value="Genomic_DNA"/>
</dbReference>
<feature type="domain" description="YetF C-terminal" evidence="8">
    <location>
        <begin position="82"/>
        <end position="212"/>
    </location>
</feature>
<evidence type="ECO:0000256" key="4">
    <source>
        <dbReference type="ARBA" id="ARBA00022692"/>
    </source>
</evidence>
<dbReference type="RefSeq" id="WP_208915993.1">
    <property type="nucleotide sequence ID" value="NZ_LT840184.1"/>
</dbReference>
<evidence type="ECO:0000313" key="10">
    <source>
        <dbReference type="EMBL" id="SMF91199.1"/>
    </source>
</evidence>
<dbReference type="PANTHER" id="PTHR34582:SF7">
    <property type="entry name" value="UPF0702 TRANSMEMBRANE PROTEIN YDFS"/>
    <property type="match status" value="1"/>
</dbReference>
<organism evidence="10 11">
    <name type="scientific">Paenibacillus uliginis N3/975</name>
    <dbReference type="NCBI Taxonomy" id="1313296"/>
    <lineage>
        <taxon>Bacteria</taxon>
        <taxon>Bacillati</taxon>
        <taxon>Bacillota</taxon>
        <taxon>Bacilli</taxon>
        <taxon>Bacillales</taxon>
        <taxon>Paenibacillaceae</taxon>
        <taxon>Paenibacillus</taxon>
    </lineage>
</organism>
<comment type="subcellular location">
    <subcellularLocation>
        <location evidence="1">Cell membrane</location>
        <topology evidence="1">Multi-pass membrane protein</topology>
    </subcellularLocation>
</comment>
<protein>
    <submittedName>
        <fullName evidence="10">Uncharacterized membrane protein YcaP, DUF421 family</fullName>
    </submittedName>
</protein>
<keyword evidence="6 7" id="KW-0472">Membrane</keyword>
<comment type="similarity">
    <text evidence="2">Belongs to the UPF0702 family.</text>
</comment>
<evidence type="ECO:0000256" key="7">
    <source>
        <dbReference type="SAM" id="Phobius"/>
    </source>
</evidence>
<evidence type="ECO:0000256" key="3">
    <source>
        <dbReference type="ARBA" id="ARBA00022475"/>
    </source>
</evidence>
<keyword evidence="11" id="KW-1185">Reference proteome</keyword>
<evidence type="ECO:0000256" key="6">
    <source>
        <dbReference type="ARBA" id="ARBA00023136"/>
    </source>
</evidence>
<dbReference type="InterPro" id="IPR023090">
    <property type="entry name" value="UPF0702_alpha/beta_dom_sf"/>
</dbReference>
<dbReference type="InterPro" id="IPR048454">
    <property type="entry name" value="YetF_N"/>
</dbReference>
<dbReference type="AlphaFoldDB" id="A0A1X7HQL8"/>
<dbReference type="Gene3D" id="3.30.240.20">
    <property type="entry name" value="bsu07140 like domains"/>
    <property type="match status" value="2"/>
</dbReference>
<evidence type="ECO:0000259" key="8">
    <source>
        <dbReference type="Pfam" id="PF04239"/>
    </source>
</evidence>
<reference evidence="10 11" key="1">
    <citation type="submission" date="2017-04" db="EMBL/GenBank/DDBJ databases">
        <authorList>
            <person name="Afonso C.L."/>
            <person name="Miller P.J."/>
            <person name="Scott M.A."/>
            <person name="Spackman E."/>
            <person name="Goraichik I."/>
            <person name="Dimitrov K.M."/>
            <person name="Suarez D.L."/>
            <person name="Swayne D.E."/>
        </authorList>
    </citation>
    <scope>NUCLEOTIDE SEQUENCE [LARGE SCALE GENOMIC DNA]</scope>
    <source>
        <strain evidence="10 11">N3/975</strain>
    </source>
</reference>
<dbReference type="PANTHER" id="PTHR34582">
    <property type="entry name" value="UPF0702 TRANSMEMBRANE PROTEIN YCAP"/>
    <property type="match status" value="1"/>
</dbReference>
<dbReference type="Pfam" id="PF20730">
    <property type="entry name" value="YetF_N"/>
    <property type="match status" value="1"/>
</dbReference>
<dbReference type="Proteomes" id="UP000192940">
    <property type="component" value="Chromosome I"/>
</dbReference>
<dbReference type="InterPro" id="IPR007353">
    <property type="entry name" value="DUF421"/>
</dbReference>
<keyword evidence="3" id="KW-1003">Cell membrane</keyword>
<evidence type="ECO:0000256" key="5">
    <source>
        <dbReference type="ARBA" id="ARBA00022989"/>
    </source>
</evidence>
<name>A0A1X7HQL8_9BACL</name>
<evidence type="ECO:0000313" key="11">
    <source>
        <dbReference type="Proteomes" id="UP000192940"/>
    </source>
</evidence>
<sequence length="236" mass="26977">MSEHLIILLRSISAFVMLLLITRILGKQTLSTMNFHDFVTAIIMGSIAGNMAFNYKIEVVYFIISLVAVTGTSFILTKTVLKSRKFRMWVEGTPTVLIESGKILEDNLKKNNLTMDSLNQLLRQKDIFDLNEVEHVLLEINGKISVMKKREYKSTILKDLRKGISGAQQFPIELIMDGEVLHGNFDANNISQEWLTTQLKSRGKREQDVFYAVKGSDGQLYIDFYKDKIKHPIDVE</sequence>
<accession>A0A1X7HQL8</accession>
<feature type="domain" description="YetF-like N-terminal transmembrane" evidence="9">
    <location>
        <begin position="7"/>
        <end position="71"/>
    </location>
</feature>
<gene>
    <name evidence="10" type="ORF">SAMN05661091_5372</name>
</gene>
<dbReference type="GO" id="GO:0005886">
    <property type="term" value="C:plasma membrane"/>
    <property type="evidence" value="ECO:0007669"/>
    <property type="project" value="UniProtKB-SubCell"/>
</dbReference>